<keyword evidence="14" id="KW-1185">Reference proteome</keyword>
<dbReference type="InParanoid" id="A0A0C3F327"/>
<keyword evidence="7" id="KW-0406">Ion transport</keyword>
<feature type="transmembrane region" description="Helical" evidence="11">
    <location>
        <begin position="451"/>
        <end position="473"/>
    </location>
</feature>
<comment type="subcellular location">
    <subcellularLocation>
        <location evidence="1">Membrane</location>
        <topology evidence="1">Multi-pass membrane protein</topology>
    </subcellularLocation>
</comment>
<evidence type="ECO:0000256" key="5">
    <source>
        <dbReference type="ARBA" id="ARBA00022989"/>
    </source>
</evidence>
<keyword evidence="6" id="KW-0915">Sodium</keyword>
<dbReference type="PANTHER" id="PTHR43562:SF3">
    <property type="entry name" value="SODIUM ION_PROTON EXCHANGER (EUROFUNG)"/>
    <property type="match status" value="1"/>
</dbReference>
<dbReference type="Gene3D" id="1.20.1530.20">
    <property type="match status" value="2"/>
</dbReference>
<name>A0A0C3F327_PILCF</name>
<dbReference type="EMBL" id="KN833062">
    <property type="protein sequence ID" value="KIM74351.1"/>
    <property type="molecule type" value="Genomic_DNA"/>
</dbReference>
<dbReference type="AlphaFoldDB" id="A0A0C3F327"/>
<dbReference type="GO" id="GO:1902600">
    <property type="term" value="P:proton transmembrane transport"/>
    <property type="evidence" value="ECO:0007669"/>
    <property type="project" value="InterPro"/>
</dbReference>
<feature type="transmembrane region" description="Helical" evidence="11">
    <location>
        <begin position="34"/>
        <end position="52"/>
    </location>
</feature>
<feature type="transmembrane region" description="Helical" evidence="11">
    <location>
        <begin position="358"/>
        <end position="378"/>
    </location>
</feature>
<proteinExistence type="predicted"/>
<evidence type="ECO:0000256" key="1">
    <source>
        <dbReference type="ARBA" id="ARBA00004141"/>
    </source>
</evidence>
<protein>
    <recommendedName>
        <fullName evidence="12">Cation/H+ exchanger transmembrane domain-containing protein</fullName>
    </recommendedName>
</protein>
<evidence type="ECO:0000256" key="4">
    <source>
        <dbReference type="ARBA" id="ARBA00022692"/>
    </source>
</evidence>
<feature type="region of interest" description="Disordered" evidence="10">
    <location>
        <begin position="384"/>
        <end position="434"/>
    </location>
</feature>
<evidence type="ECO:0000256" key="6">
    <source>
        <dbReference type="ARBA" id="ARBA00023053"/>
    </source>
</evidence>
<organism evidence="13 14">
    <name type="scientific">Piloderma croceum (strain F 1598)</name>
    <dbReference type="NCBI Taxonomy" id="765440"/>
    <lineage>
        <taxon>Eukaryota</taxon>
        <taxon>Fungi</taxon>
        <taxon>Dikarya</taxon>
        <taxon>Basidiomycota</taxon>
        <taxon>Agaricomycotina</taxon>
        <taxon>Agaricomycetes</taxon>
        <taxon>Agaricomycetidae</taxon>
        <taxon>Atheliales</taxon>
        <taxon>Atheliaceae</taxon>
        <taxon>Piloderma</taxon>
    </lineage>
</organism>
<evidence type="ECO:0000313" key="13">
    <source>
        <dbReference type="EMBL" id="KIM74351.1"/>
    </source>
</evidence>
<dbReference type="Proteomes" id="UP000054166">
    <property type="component" value="Unassembled WGS sequence"/>
</dbReference>
<evidence type="ECO:0000256" key="8">
    <source>
        <dbReference type="ARBA" id="ARBA00023136"/>
    </source>
</evidence>
<evidence type="ECO:0000256" key="9">
    <source>
        <dbReference type="ARBA" id="ARBA00023201"/>
    </source>
</evidence>
<dbReference type="HOGENOM" id="CLU_024407_1_0_1"/>
<dbReference type="GO" id="GO:0016020">
    <property type="term" value="C:membrane"/>
    <property type="evidence" value="ECO:0007669"/>
    <property type="project" value="UniProtKB-SubCell"/>
</dbReference>
<dbReference type="GO" id="GO:0015297">
    <property type="term" value="F:antiporter activity"/>
    <property type="evidence" value="ECO:0007669"/>
    <property type="project" value="UniProtKB-KW"/>
</dbReference>
<evidence type="ECO:0000313" key="14">
    <source>
        <dbReference type="Proteomes" id="UP000054166"/>
    </source>
</evidence>
<keyword evidence="5 11" id="KW-1133">Transmembrane helix</keyword>
<keyword evidence="4 11" id="KW-0812">Transmembrane</keyword>
<dbReference type="InterPro" id="IPR006153">
    <property type="entry name" value="Cation/H_exchanger_TM"/>
</dbReference>
<dbReference type="OrthoDB" id="1288932at2759"/>
<feature type="transmembrane region" description="Helical" evidence="11">
    <location>
        <begin position="6"/>
        <end position="27"/>
    </location>
</feature>
<feature type="transmembrane region" description="Helical" evidence="11">
    <location>
        <begin position="127"/>
        <end position="145"/>
    </location>
</feature>
<feature type="domain" description="Cation/H+ exchanger transmembrane" evidence="12">
    <location>
        <begin position="39"/>
        <end position="373"/>
    </location>
</feature>
<dbReference type="Pfam" id="PF00999">
    <property type="entry name" value="Na_H_Exchanger"/>
    <property type="match status" value="1"/>
</dbReference>
<feature type="transmembrane region" description="Helical" evidence="11">
    <location>
        <begin position="64"/>
        <end position="82"/>
    </location>
</feature>
<feature type="transmembrane region" description="Helical" evidence="11">
    <location>
        <begin position="239"/>
        <end position="258"/>
    </location>
</feature>
<dbReference type="GO" id="GO:0006814">
    <property type="term" value="P:sodium ion transport"/>
    <property type="evidence" value="ECO:0007669"/>
    <property type="project" value="UniProtKB-KW"/>
</dbReference>
<gene>
    <name evidence="13" type="ORF">PILCRDRAFT_828347</name>
</gene>
<evidence type="ECO:0000256" key="7">
    <source>
        <dbReference type="ARBA" id="ARBA00023065"/>
    </source>
</evidence>
<keyword evidence="3" id="KW-0050">Antiport</keyword>
<feature type="compositionally biased region" description="Polar residues" evidence="10">
    <location>
        <begin position="302"/>
        <end position="311"/>
    </location>
</feature>
<keyword evidence="8 11" id="KW-0472">Membrane</keyword>
<feature type="transmembrane region" description="Helical" evidence="11">
    <location>
        <begin position="196"/>
        <end position="218"/>
    </location>
</feature>
<dbReference type="PANTHER" id="PTHR43562">
    <property type="entry name" value="NAPA-TYPE SODIUM/HYDROGEN ANTIPORTER"/>
    <property type="match status" value="1"/>
</dbReference>
<sequence length="527" mass="55759">MSSVPYQVPNVPSLLTLSSFLYLINVADHLSRQWIHAGLVGPLVVGIVYGSQAADILSASLQTTLISLGYIGLLLIVFEAGLSTNISLLYNNLLISLTVAMTGVFLPIALSLLLLHFGYGYSPLQSFAAGAALCSTSVGTTLSLLDPTMRQTRVGSILMSAALIDDITGLVIAAIITHLSSSGTTSIPWQAIVRPIFVSFAFALVTPFLAWALHWIVLEIHDVPHLSKRARRHIYTGPVLLSLIVAVLSGFVAGAQYAGTSELFGAYLAGVLLSFAFQPPPGHADLEQNTPTSPEIGRSKSETTAPQTHTPQSAFEKYITPPLTTILSPIFFASIGSALPIRSLGSVNGSHSVVWRGILYSLLMVLAKFSVGVWMVIWPERRPCKGRRRKSNGPPRRGGESRNDSAGQVGIPLETASPESQAEAPPSTGPSVLLQNKANTFHPTMSRMRSAFLLGIAMVARGEIALIVAQLARPLLVSTSDANGGASSTDSEPFAVVIWAILVSTVGGAIGVGLVLRTNRTAIGVAQ</sequence>
<feature type="transmembrane region" description="Helical" evidence="11">
    <location>
        <begin position="94"/>
        <end position="115"/>
    </location>
</feature>
<dbReference type="InterPro" id="IPR038770">
    <property type="entry name" value="Na+/solute_symporter_sf"/>
</dbReference>
<feature type="region of interest" description="Disordered" evidence="10">
    <location>
        <begin position="284"/>
        <end position="311"/>
    </location>
</feature>
<feature type="transmembrane region" description="Helical" evidence="11">
    <location>
        <begin position="493"/>
        <end position="516"/>
    </location>
</feature>
<evidence type="ECO:0000256" key="11">
    <source>
        <dbReference type="SAM" id="Phobius"/>
    </source>
</evidence>
<keyword evidence="9" id="KW-0739">Sodium transport</keyword>
<evidence type="ECO:0000256" key="10">
    <source>
        <dbReference type="SAM" id="MobiDB-lite"/>
    </source>
</evidence>
<evidence type="ECO:0000259" key="12">
    <source>
        <dbReference type="Pfam" id="PF00999"/>
    </source>
</evidence>
<accession>A0A0C3F327</accession>
<reference evidence="13 14" key="1">
    <citation type="submission" date="2014-04" db="EMBL/GenBank/DDBJ databases">
        <authorList>
            <consortium name="DOE Joint Genome Institute"/>
            <person name="Kuo A."/>
            <person name="Tarkka M."/>
            <person name="Buscot F."/>
            <person name="Kohler A."/>
            <person name="Nagy L.G."/>
            <person name="Floudas D."/>
            <person name="Copeland A."/>
            <person name="Barry K.W."/>
            <person name="Cichocki N."/>
            <person name="Veneault-Fourrey C."/>
            <person name="LaButti K."/>
            <person name="Lindquist E.A."/>
            <person name="Lipzen A."/>
            <person name="Lundell T."/>
            <person name="Morin E."/>
            <person name="Murat C."/>
            <person name="Sun H."/>
            <person name="Tunlid A."/>
            <person name="Henrissat B."/>
            <person name="Grigoriev I.V."/>
            <person name="Hibbett D.S."/>
            <person name="Martin F."/>
            <person name="Nordberg H.P."/>
            <person name="Cantor M.N."/>
            <person name="Hua S.X."/>
        </authorList>
    </citation>
    <scope>NUCLEOTIDE SEQUENCE [LARGE SCALE GENOMIC DNA]</scope>
    <source>
        <strain evidence="13 14">F 1598</strain>
    </source>
</reference>
<reference evidence="14" key="2">
    <citation type="submission" date="2015-01" db="EMBL/GenBank/DDBJ databases">
        <title>Evolutionary Origins and Diversification of the Mycorrhizal Mutualists.</title>
        <authorList>
            <consortium name="DOE Joint Genome Institute"/>
            <consortium name="Mycorrhizal Genomics Consortium"/>
            <person name="Kohler A."/>
            <person name="Kuo A."/>
            <person name="Nagy L.G."/>
            <person name="Floudas D."/>
            <person name="Copeland A."/>
            <person name="Barry K.W."/>
            <person name="Cichocki N."/>
            <person name="Veneault-Fourrey C."/>
            <person name="LaButti K."/>
            <person name="Lindquist E.A."/>
            <person name="Lipzen A."/>
            <person name="Lundell T."/>
            <person name="Morin E."/>
            <person name="Murat C."/>
            <person name="Riley R."/>
            <person name="Ohm R."/>
            <person name="Sun H."/>
            <person name="Tunlid A."/>
            <person name="Henrissat B."/>
            <person name="Grigoriev I.V."/>
            <person name="Hibbett D.S."/>
            <person name="Martin F."/>
        </authorList>
    </citation>
    <scope>NUCLEOTIDE SEQUENCE [LARGE SCALE GENOMIC DNA]</scope>
    <source>
        <strain evidence="14">F 1598</strain>
    </source>
</reference>
<evidence type="ECO:0000256" key="3">
    <source>
        <dbReference type="ARBA" id="ARBA00022449"/>
    </source>
</evidence>
<keyword evidence="2" id="KW-0813">Transport</keyword>
<feature type="transmembrane region" description="Helical" evidence="11">
    <location>
        <begin position="157"/>
        <end position="176"/>
    </location>
</feature>
<evidence type="ECO:0000256" key="2">
    <source>
        <dbReference type="ARBA" id="ARBA00022448"/>
    </source>
</evidence>